<evidence type="ECO:0000313" key="3">
    <source>
        <dbReference type="EMBL" id="PPQ73333.1"/>
    </source>
</evidence>
<proteinExistence type="predicted"/>
<feature type="region of interest" description="Disordered" evidence="1">
    <location>
        <begin position="318"/>
        <end position="340"/>
    </location>
</feature>
<reference evidence="3 4" key="1">
    <citation type="journal article" date="2018" name="Evol. Lett.">
        <title>Horizontal gene cluster transfer increased hallucinogenic mushroom diversity.</title>
        <authorList>
            <person name="Reynolds H.T."/>
            <person name="Vijayakumar V."/>
            <person name="Gluck-Thaler E."/>
            <person name="Korotkin H.B."/>
            <person name="Matheny P.B."/>
            <person name="Slot J.C."/>
        </authorList>
    </citation>
    <scope>NUCLEOTIDE SEQUENCE [LARGE SCALE GENOMIC DNA]</scope>
    <source>
        <strain evidence="3 4">2629</strain>
    </source>
</reference>
<accession>A0A409W493</accession>
<gene>
    <name evidence="3" type="ORF">CVT24_012303</name>
</gene>
<evidence type="ECO:0000256" key="2">
    <source>
        <dbReference type="SAM" id="Phobius"/>
    </source>
</evidence>
<feature type="transmembrane region" description="Helical" evidence="2">
    <location>
        <begin position="182"/>
        <end position="205"/>
    </location>
</feature>
<feature type="region of interest" description="Disordered" evidence="1">
    <location>
        <begin position="128"/>
        <end position="155"/>
    </location>
</feature>
<dbReference type="AlphaFoldDB" id="A0A409W493"/>
<dbReference type="InParanoid" id="A0A409W493"/>
<keyword evidence="2" id="KW-0812">Transmembrane</keyword>
<evidence type="ECO:0008006" key="5">
    <source>
        <dbReference type="Google" id="ProtNLM"/>
    </source>
</evidence>
<name>A0A409W493_9AGAR</name>
<sequence>MDPMWTIVDDQSPELTLSPAWQVGQLPGPVGNTEGIVNNTLTFLNSPGSFAFTFSGDVSFNINTYTYVLIWFWSIYSNIDVSATENHWLFCGVHELSRRHSHTFTIEVNASISRPFWFDHIQYVKTTPMQGPGQTSTHPLTPIPSSSDVHSQPITPDSSMSSIPLPISTGQPKLSNSVQTGVVVGAVIGGLCIIAALSSICLCIARRRQRSGRSESVLSSVVSQYPIPLFIEGPGDQADLVAQGKRRAEIVNVTMLSRNNAVRKVRIPLHSRGVYHQVHSNTHGLAGEESNSETPAILDVRVAIADPLDANQQALQDGLRQNTPEERATGALPPPYTDIL</sequence>
<dbReference type="Proteomes" id="UP000284842">
    <property type="component" value="Unassembled WGS sequence"/>
</dbReference>
<dbReference type="EMBL" id="NHTK01005823">
    <property type="protein sequence ID" value="PPQ73333.1"/>
    <property type="molecule type" value="Genomic_DNA"/>
</dbReference>
<keyword evidence="2" id="KW-1133">Transmembrane helix</keyword>
<protein>
    <recommendedName>
        <fullName evidence="5">Mid2 domain-containing protein</fullName>
    </recommendedName>
</protein>
<keyword evidence="4" id="KW-1185">Reference proteome</keyword>
<evidence type="ECO:0000313" key="4">
    <source>
        <dbReference type="Proteomes" id="UP000284842"/>
    </source>
</evidence>
<keyword evidence="2" id="KW-0472">Membrane</keyword>
<evidence type="ECO:0000256" key="1">
    <source>
        <dbReference type="SAM" id="MobiDB-lite"/>
    </source>
</evidence>
<comment type="caution">
    <text evidence="3">The sequence shown here is derived from an EMBL/GenBank/DDBJ whole genome shotgun (WGS) entry which is preliminary data.</text>
</comment>
<organism evidence="3 4">
    <name type="scientific">Panaeolus cyanescens</name>
    <dbReference type="NCBI Taxonomy" id="181874"/>
    <lineage>
        <taxon>Eukaryota</taxon>
        <taxon>Fungi</taxon>
        <taxon>Dikarya</taxon>
        <taxon>Basidiomycota</taxon>
        <taxon>Agaricomycotina</taxon>
        <taxon>Agaricomycetes</taxon>
        <taxon>Agaricomycetidae</taxon>
        <taxon>Agaricales</taxon>
        <taxon>Agaricineae</taxon>
        <taxon>Galeropsidaceae</taxon>
        <taxon>Panaeolus</taxon>
    </lineage>
</organism>